<dbReference type="InterPro" id="IPR045406">
    <property type="entry name" value="DUF6513"/>
</dbReference>
<accession>A0A0P0RMF2</accession>
<evidence type="ECO:0000313" key="2">
    <source>
        <dbReference type="EMBL" id="ALL70083.1"/>
    </source>
</evidence>
<dbReference type="Pfam" id="PF20123">
    <property type="entry name" value="DUF6513"/>
    <property type="match status" value="1"/>
</dbReference>
<keyword evidence="2" id="KW-0614">Plasmid</keyword>
<organism evidence="2 3">
    <name type="scientific">Paraburkholderia caribensis MBA4</name>
    <dbReference type="NCBI Taxonomy" id="1323664"/>
    <lineage>
        <taxon>Bacteria</taxon>
        <taxon>Pseudomonadati</taxon>
        <taxon>Pseudomonadota</taxon>
        <taxon>Betaproteobacteria</taxon>
        <taxon>Burkholderiales</taxon>
        <taxon>Burkholderiaceae</taxon>
        <taxon>Paraburkholderia</taxon>
    </lineage>
</organism>
<dbReference type="KEGG" id="bcai:K788_0001561"/>
<evidence type="ECO:0000259" key="1">
    <source>
        <dbReference type="PROSITE" id="PS50972"/>
    </source>
</evidence>
<dbReference type="Proteomes" id="UP000019146">
    <property type="component" value="Plasmid unnamed"/>
</dbReference>
<gene>
    <name evidence="2" type="ORF">K788_0001561</name>
</gene>
<dbReference type="PROSITE" id="PS50972">
    <property type="entry name" value="PTERIN_BINDING"/>
    <property type="match status" value="1"/>
</dbReference>
<dbReference type="GO" id="GO:0042558">
    <property type="term" value="P:pteridine-containing compound metabolic process"/>
    <property type="evidence" value="ECO:0007669"/>
    <property type="project" value="InterPro"/>
</dbReference>
<reference evidence="2 3" key="1">
    <citation type="journal article" date="2014" name="Genome Announc.">
        <title>Draft Genome Sequence of the Haloacid-Degrading Burkholderia caribensis Strain MBA4.</title>
        <authorList>
            <person name="Pan Y."/>
            <person name="Kong K.F."/>
            <person name="Tsang J.S."/>
        </authorList>
    </citation>
    <scope>NUCLEOTIDE SEQUENCE [LARGE SCALE GENOMIC DNA]</scope>
    <source>
        <strain evidence="2 3">MBA4</strain>
        <plasmid evidence="3">Plasmid</plasmid>
    </source>
</reference>
<evidence type="ECO:0000313" key="3">
    <source>
        <dbReference type="Proteomes" id="UP000019146"/>
    </source>
</evidence>
<proteinExistence type="predicted"/>
<protein>
    <submittedName>
        <fullName evidence="2">Dihydropteroate synthase</fullName>
    </submittedName>
</protein>
<dbReference type="SUPFAM" id="SSF51717">
    <property type="entry name" value="Dihydropteroate synthetase-like"/>
    <property type="match status" value="1"/>
</dbReference>
<dbReference type="InterPro" id="IPR000489">
    <property type="entry name" value="Pterin-binding_dom"/>
</dbReference>
<sequence length="467" mass="51101">MLRERLMEHLVFLTGRLAQPGLERVLRSLAPAPFSWEIREIGLQVAALMTADMIRRRVAAPLAADRVIVPGRCRGDLDALSAHYGISVQRGPEELKDLPAWFDCAARPVDLSKHDIAIFAEIVDAPRLGVDAICARAAQLQADGADVIDLGCLPSTPFPHLADAVHALKAQGFKVSVDSMDVKELVRGGRAGADYLLSLTADTLWVLNEVASTPVLIPRKPGDETSLYDAIDMMMQQGRPFLADPILDPLPFGLLKSLARYQRLRERYPDAPLLMGTGNVTELTEADTSGIHAILLGIGVELNIAGILTTQVSGHARCAIREADVARRMMYAARELQMLPKGLTDQLMTVHARRPFPDTPEEIAATAAAIRDPNFRVQVSTHGVHVYNRDGHHLATDAFALWPHLHLEADGAHAFYMGVELARAELAWRLGKRYSQDQPLEWGCASERGASDLLAQCAPGTTRRKEA</sequence>
<dbReference type="EMBL" id="CP012748">
    <property type="protein sequence ID" value="ALL70083.1"/>
    <property type="molecule type" value="Genomic_DNA"/>
</dbReference>
<geneLocation type="plasmid" evidence="3"/>
<name>A0A0P0RMF2_9BURK</name>
<feature type="domain" description="Pterin-binding" evidence="1">
    <location>
        <begin position="102"/>
        <end position="331"/>
    </location>
</feature>
<dbReference type="InterPro" id="IPR011005">
    <property type="entry name" value="Dihydropteroate_synth-like_sf"/>
</dbReference>
<dbReference type="AlphaFoldDB" id="A0A0P0RMF2"/>